<name>A0A915IYG6_ROMCU</name>
<dbReference type="WBParaSite" id="nRc.2.0.1.t18466-RA">
    <property type="protein sequence ID" value="nRc.2.0.1.t18466-RA"/>
    <property type="gene ID" value="nRc.2.0.1.g18466"/>
</dbReference>
<organism evidence="2 3">
    <name type="scientific">Romanomermis culicivorax</name>
    <name type="common">Nematode worm</name>
    <dbReference type="NCBI Taxonomy" id="13658"/>
    <lineage>
        <taxon>Eukaryota</taxon>
        <taxon>Metazoa</taxon>
        <taxon>Ecdysozoa</taxon>
        <taxon>Nematoda</taxon>
        <taxon>Enoplea</taxon>
        <taxon>Dorylaimia</taxon>
        <taxon>Mermithida</taxon>
        <taxon>Mermithoidea</taxon>
        <taxon>Mermithidae</taxon>
        <taxon>Romanomermis</taxon>
    </lineage>
</organism>
<proteinExistence type="predicted"/>
<reference evidence="3" key="1">
    <citation type="submission" date="2022-11" db="UniProtKB">
        <authorList>
            <consortium name="WormBaseParasite"/>
        </authorList>
    </citation>
    <scope>IDENTIFICATION</scope>
</reference>
<feature type="compositionally biased region" description="Basic and acidic residues" evidence="1">
    <location>
        <begin position="1"/>
        <end position="10"/>
    </location>
</feature>
<feature type="region of interest" description="Disordered" evidence="1">
    <location>
        <begin position="1"/>
        <end position="27"/>
    </location>
</feature>
<dbReference type="AlphaFoldDB" id="A0A915IYG6"/>
<evidence type="ECO:0000313" key="2">
    <source>
        <dbReference type="Proteomes" id="UP000887565"/>
    </source>
</evidence>
<evidence type="ECO:0000256" key="1">
    <source>
        <dbReference type="SAM" id="MobiDB-lite"/>
    </source>
</evidence>
<evidence type="ECO:0000313" key="3">
    <source>
        <dbReference type="WBParaSite" id="nRc.2.0.1.t18466-RA"/>
    </source>
</evidence>
<protein>
    <submittedName>
        <fullName evidence="3">Uncharacterized protein</fullName>
    </submittedName>
</protein>
<keyword evidence="2" id="KW-1185">Reference proteome</keyword>
<sequence length="91" mass="10359">MAVGDQRSDGNSEEMQPGLSTCDVKETNKEQAEESLLTILTKEWLQLVQKVDKLQTMQNEALKEFTTVKQSASAEKQKQAKQQRLLYLSKQ</sequence>
<dbReference type="Proteomes" id="UP000887565">
    <property type="component" value="Unplaced"/>
</dbReference>
<accession>A0A915IYG6</accession>